<feature type="region of interest" description="Disordered" evidence="4">
    <location>
        <begin position="20"/>
        <end position="71"/>
    </location>
</feature>
<evidence type="ECO:0000256" key="1">
    <source>
        <dbReference type="ARBA" id="ARBA00004300"/>
    </source>
</evidence>
<feature type="compositionally biased region" description="Polar residues" evidence="4">
    <location>
        <begin position="215"/>
        <end position="224"/>
    </location>
</feature>
<feature type="domain" description="ALMS motif" evidence="5">
    <location>
        <begin position="347"/>
        <end position="476"/>
    </location>
</feature>
<dbReference type="Pfam" id="PF15309">
    <property type="entry name" value="ALMS_motif"/>
    <property type="match status" value="1"/>
</dbReference>
<dbReference type="PANTHER" id="PTHR21553:SF36">
    <property type="entry name" value="ALMS1 CENTROSOME AND BASAL BODY-ASSOCIATED PROTEIN-RELATED"/>
    <property type="match status" value="1"/>
</dbReference>
<dbReference type="PANTHER" id="PTHR21553">
    <property type="entry name" value="ALMS1-RELATED"/>
    <property type="match status" value="1"/>
</dbReference>
<evidence type="ECO:0000313" key="7">
    <source>
        <dbReference type="Proteomes" id="UP001174909"/>
    </source>
</evidence>
<feature type="compositionally biased region" description="Low complexity" evidence="4">
    <location>
        <begin position="29"/>
        <end position="44"/>
    </location>
</feature>
<dbReference type="InterPro" id="IPR029299">
    <property type="entry name" value="ALMS_motif"/>
</dbReference>
<keyword evidence="3" id="KW-0206">Cytoskeleton</keyword>
<feature type="region of interest" description="Disordered" evidence="4">
    <location>
        <begin position="143"/>
        <end position="203"/>
    </location>
</feature>
<feature type="compositionally biased region" description="Polar residues" evidence="4">
    <location>
        <begin position="45"/>
        <end position="71"/>
    </location>
</feature>
<proteinExistence type="predicted"/>
<evidence type="ECO:0000256" key="4">
    <source>
        <dbReference type="SAM" id="MobiDB-lite"/>
    </source>
</evidence>
<sequence>MTLMTDDIEWYPLPEVDDIHDDARSTQGTISTTASHSSTAPSLSYLTPASSIGSFRSRSRPENNNPHITGTIQPYLRRALKTGSQLGSHTHKGVESSRSQKSIPSASSFSTAWSIQRGESSVAQATLSLSRKTSSSVSFKTARSASAPALKSSQSTVNTHSEGPRLTSVVVTASNSPSDHRDRDENSNIDSGSTQSSAAASSDERLHNIISQPPTIAQGLSSSKDLPPSTAKPLGTSITSSVLTASTPATSPLKPLHLPPHQSTSGFLTPGGLNQGTQTSAISPSTLNNLWTQFLAGSGSADPAKQSRALRSVAYSETGVQTTPSLAINKFPSCHLQSVKRAPPRLSQLTLQESLRTLRPDFVCRSEQRQRELRRNRDIRNRAHCRGTAELLNHCRPVTRERGKSARTPHFVPIDVTRNRPKMSPVEMYRNSKKYWCKLPEVKQKEQEQRRESQAATNRLRMKLYQQKVLERLRKQRK</sequence>
<dbReference type="GO" id="GO:0005829">
    <property type="term" value="C:cytosol"/>
    <property type="evidence" value="ECO:0007669"/>
    <property type="project" value="TreeGrafter"/>
</dbReference>
<evidence type="ECO:0000259" key="5">
    <source>
        <dbReference type="Pfam" id="PF15309"/>
    </source>
</evidence>
<comment type="caution">
    <text evidence="6">The sequence shown here is derived from an EMBL/GenBank/DDBJ whole genome shotgun (WGS) entry which is preliminary data.</text>
</comment>
<feature type="compositionally biased region" description="Polar residues" evidence="4">
    <location>
        <begin position="151"/>
        <end position="161"/>
    </location>
</feature>
<dbReference type="GO" id="GO:0005813">
    <property type="term" value="C:centrosome"/>
    <property type="evidence" value="ECO:0007669"/>
    <property type="project" value="UniProtKB-SubCell"/>
</dbReference>
<reference evidence="6" key="1">
    <citation type="submission" date="2023-03" db="EMBL/GenBank/DDBJ databases">
        <authorList>
            <person name="Steffen K."/>
            <person name="Cardenas P."/>
        </authorList>
    </citation>
    <scope>NUCLEOTIDE SEQUENCE</scope>
</reference>
<keyword evidence="2" id="KW-0963">Cytoplasm</keyword>
<keyword evidence="7" id="KW-1185">Reference proteome</keyword>
<evidence type="ECO:0000313" key="6">
    <source>
        <dbReference type="EMBL" id="CAI8012671.1"/>
    </source>
</evidence>
<dbReference type="GO" id="GO:0046599">
    <property type="term" value="P:regulation of centriole replication"/>
    <property type="evidence" value="ECO:0007669"/>
    <property type="project" value="TreeGrafter"/>
</dbReference>
<feature type="compositionally biased region" description="Low complexity" evidence="4">
    <location>
        <begin position="191"/>
        <end position="201"/>
    </location>
</feature>
<evidence type="ECO:0000256" key="3">
    <source>
        <dbReference type="ARBA" id="ARBA00023212"/>
    </source>
</evidence>
<feature type="region of interest" description="Disordered" evidence="4">
    <location>
        <begin position="215"/>
        <end position="281"/>
    </location>
</feature>
<evidence type="ECO:0000256" key="2">
    <source>
        <dbReference type="ARBA" id="ARBA00022490"/>
    </source>
</evidence>
<gene>
    <name evidence="6" type="ORF">GBAR_LOCUS8117</name>
</gene>
<protein>
    <submittedName>
        <fullName evidence="6">Alstrom syndrome protein 1</fullName>
    </submittedName>
</protein>
<comment type="subcellular location">
    <subcellularLocation>
        <location evidence="1">Cytoplasm</location>
        <location evidence="1">Cytoskeleton</location>
        <location evidence="1">Microtubule organizing center</location>
        <location evidence="1">Centrosome</location>
    </subcellularLocation>
</comment>
<accession>A0AA35WCY4</accession>
<dbReference type="EMBL" id="CASHTH010001210">
    <property type="protein sequence ID" value="CAI8012671.1"/>
    <property type="molecule type" value="Genomic_DNA"/>
</dbReference>
<dbReference type="AlphaFoldDB" id="A0AA35WCY4"/>
<feature type="compositionally biased region" description="Polar residues" evidence="4">
    <location>
        <begin position="236"/>
        <end position="250"/>
    </location>
</feature>
<dbReference type="GO" id="GO:0005814">
    <property type="term" value="C:centriole"/>
    <property type="evidence" value="ECO:0007669"/>
    <property type="project" value="TreeGrafter"/>
</dbReference>
<dbReference type="GO" id="GO:0008017">
    <property type="term" value="F:microtubule binding"/>
    <property type="evidence" value="ECO:0007669"/>
    <property type="project" value="TreeGrafter"/>
</dbReference>
<dbReference type="Proteomes" id="UP001174909">
    <property type="component" value="Unassembled WGS sequence"/>
</dbReference>
<feature type="region of interest" description="Disordered" evidence="4">
    <location>
        <begin position="84"/>
        <end position="105"/>
    </location>
</feature>
<name>A0AA35WCY4_GEOBA</name>
<organism evidence="6 7">
    <name type="scientific">Geodia barretti</name>
    <name type="common">Barrett's horny sponge</name>
    <dbReference type="NCBI Taxonomy" id="519541"/>
    <lineage>
        <taxon>Eukaryota</taxon>
        <taxon>Metazoa</taxon>
        <taxon>Porifera</taxon>
        <taxon>Demospongiae</taxon>
        <taxon>Heteroscleromorpha</taxon>
        <taxon>Tetractinellida</taxon>
        <taxon>Astrophorina</taxon>
        <taxon>Geodiidae</taxon>
        <taxon>Geodia</taxon>
    </lineage>
</organism>
<feature type="compositionally biased region" description="Polar residues" evidence="4">
    <location>
        <begin position="96"/>
        <end position="105"/>
    </location>
</feature>